<feature type="region of interest" description="Disordered" evidence="1">
    <location>
        <begin position="196"/>
        <end position="277"/>
    </location>
</feature>
<feature type="compositionally biased region" description="Polar residues" evidence="1">
    <location>
        <begin position="196"/>
        <end position="221"/>
    </location>
</feature>
<organism evidence="3 4">
    <name type="scientific">Plasmodium vinckei</name>
    <dbReference type="NCBI Taxonomy" id="5860"/>
    <lineage>
        <taxon>Eukaryota</taxon>
        <taxon>Sar</taxon>
        <taxon>Alveolata</taxon>
        <taxon>Apicomplexa</taxon>
        <taxon>Aconoidasida</taxon>
        <taxon>Haemosporida</taxon>
        <taxon>Plasmodiidae</taxon>
        <taxon>Plasmodium</taxon>
        <taxon>Plasmodium (Vinckeia)</taxon>
    </lineage>
</organism>
<dbReference type="Proteomes" id="UP000515697">
    <property type="component" value="Chromosome PVSEL_01"/>
</dbReference>
<evidence type="ECO:0000256" key="2">
    <source>
        <dbReference type="SAM" id="Phobius"/>
    </source>
</evidence>
<dbReference type="VEuPathDB" id="PlasmoDB:PVSEL_0101520"/>
<keyword evidence="2" id="KW-0472">Membrane</keyword>
<feature type="compositionally biased region" description="Polar residues" evidence="1">
    <location>
        <begin position="255"/>
        <end position="270"/>
    </location>
</feature>
<dbReference type="VEuPathDB" id="PlasmoDB:PVBDA_0101180"/>
<accession>A0A6V7SBV2</accession>
<gene>
    <name evidence="3" type="ORF">PVSEL_0101520</name>
</gene>
<dbReference type="AlphaFoldDB" id="A0A6V7SBV2"/>
<dbReference type="VEuPathDB" id="PlasmoDB:PVVCY_0101130"/>
<evidence type="ECO:0000256" key="1">
    <source>
        <dbReference type="SAM" id="MobiDB-lite"/>
    </source>
</evidence>
<dbReference type="VEuPathDB" id="PlasmoDB:PVLDE_0101290"/>
<keyword evidence="2" id="KW-1133">Transmembrane helix</keyword>
<feature type="compositionally biased region" description="Basic and acidic residues" evidence="1">
    <location>
        <begin position="222"/>
        <end position="242"/>
    </location>
</feature>
<feature type="transmembrane region" description="Helical" evidence="2">
    <location>
        <begin position="588"/>
        <end position="610"/>
    </location>
</feature>
<evidence type="ECO:0000313" key="3">
    <source>
        <dbReference type="EMBL" id="CAD2095605.1"/>
    </source>
</evidence>
<evidence type="ECO:0008006" key="5">
    <source>
        <dbReference type="Google" id="ProtNLM"/>
    </source>
</evidence>
<name>A0A6V7SBV2_PLAVN</name>
<feature type="transmembrane region" description="Helical" evidence="2">
    <location>
        <begin position="504"/>
        <end position="522"/>
    </location>
</feature>
<evidence type="ECO:0000313" key="4">
    <source>
        <dbReference type="Proteomes" id="UP000515697"/>
    </source>
</evidence>
<dbReference type="VEuPathDB" id="PlasmoDB:PVPCR_0101210"/>
<reference evidence="3 4" key="1">
    <citation type="submission" date="2020-08" db="EMBL/GenBank/DDBJ databases">
        <authorList>
            <person name="Ramaprasad A."/>
        </authorList>
    </citation>
    <scope>NUCLEOTIDE SEQUENCE [LARGE SCALE GENOMIC DNA]</scope>
</reference>
<protein>
    <recommendedName>
        <fullName evidence="5">Basal complex transmembrane protein 1</fullName>
    </recommendedName>
</protein>
<feature type="transmembrane region" description="Helical" evidence="2">
    <location>
        <begin position="528"/>
        <end position="547"/>
    </location>
</feature>
<feature type="compositionally biased region" description="Low complexity" evidence="1">
    <location>
        <begin position="352"/>
        <end position="364"/>
    </location>
</feature>
<dbReference type="EMBL" id="LR865422">
    <property type="protein sequence ID" value="CAD2095605.1"/>
    <property type="molecule type" value="Genomic_DNA"/>
</dbReference>
<feature type="region of interest" description="Disordered" evidence="1">
    <location>
        <begin position="326"/>
        <end position="416"/>
    </location>
</feature>
<proteinExistence type="predicted"/>
<sequence length="639" mass="74714">MVKNENKTIEKEMDNITVNINNSNDFNQIIHEIKSKQFYNESRKSSKMGKSKLTTQKINASDNDGTKITNEFEAYMNKRVPNKNKNKKETTLHTLKSDQSIRKRNLSDTPIFPRITSLILDHDKDNTNSDYSYKTKNTKDYKINRHDSNTKFEKSTIYDIYAKTLKKLSIEGENNEESYYNDNSNLIQDKINKNTNRTNLHTNESDLSSHNSTSVYETRNSSIEKNKNNLKEKAIRNKDRNTKGRKKKSDLIHRYNTNDSDDVNFNTSRGNDTKDSYYNSFENSNISNEEYTYKNNDGAYKQKKKNKKKSKKENTFYYANEERDKTYSNESSFSQENLSIKGNGNYRKGDNNNETNNISENGSNLNDHSSLSNENHKDKEETENYNLIKKKKKNSLNNSDNHSEKDGSPKSLKIGNEMNMYHSLNDKIYKKRSTIYSRESLKYDKSDITTTDSEYNMNDKYQKYIKKQIPSIEDDYRNKEKLLKIVNSKNILSIRKILIVMREFYIGFIGLQLIYFITYLLFGHNSVYLIQIISISCTFFSLLDANYHGYLLNGFIDMCIAIFLNIAIIENIAGFITLQSNSVLKNITISNVVFFYFFSIFSFLNSYFIYKLHSLERKNIKYVIESIESKVDNDAKNKA</sequence>
<feature type="transmembrane region" description="Helical" evidence="2">
    <location>
        <begin position="554"/>
        <end position="576"/>
    </location>
</feature>
<keyword evidence="2" id="KW-0812">Transmembrane</keyword>
<feature type="compositionally biased region" description="Polar residues" evidence="1">
    <location>
        <begin position="328"/>
        <end position="342"/>
    </location>
</feature>